<evidence type="ECO:0000256" key="6">
    <source>
        <dbReference type="ARBA" id="ARBA00022692"/>
    </source>
</evidence>
<dbReference type="PANTHER" id="PTHR11035">
    <property type="entry name" value="VERY-LONG-CHAIN (3R)-3-HYDROXYACYL-COA DEHYDRATASE"/>
    <property type="match status" value="1"/>
</dbReference>
<keyword evidence="6 14" id="KW-0812">Transmembrane</keyword>
<comment type="similarity">
    <text evidence="3 14">Belongs to the very long-chain fatty acids dehydratase HACD family.</text>
</comment>
<feature type="transmembrane region" description="Helical" evidence="14">
    <location>
        <begin position="96"/>
        <end position="115"/>
    </location>
</feature>
<dbReference type="GO" id="GO:0030497">
    <property type="term" value="P:fatty acid elongation"/>
    <property type="evidence" value="ECO:0007669"/>
    <property type="project" value="TreeGrafter"/>
</dbReference>
<feature type="transmembrane region" description="Helical" evidence="14">
    <location>
        <begin position="122"/>
        <end position="145"/>
    </location>
</feature>
<keyword evidence="8 14" id="KW-1133">Transmembrane helix</keyword>
<keyword evidence="7 14" id="KW-0276">Fatty acid metabolism</keyword>
<keyword evidence="14" id="KW-0256">Endoplasmic reticulum</keyword>
<feature type="transmembrane region" description="Helical" evidence="14">
    <location>
        <begin position="12"/>
        <end position="32"/>
    </location>
</feature>
<keyword evidence="12 14" id="KW-0456">Lyase</keyword>
<accession>A0A8J2LJK1</accession>
<keyword evidence="16" id="KW-1185">Reference proteome</keyword>
<evidence type="ECO:0000256" key="4">
    <source>
        <dbReference type="ARBA" id="ARBA00013122"/>
    </source>
</evidence>
<organism evidence="15 16">
    <name type="scientific">Allacma fusca</name>
    <dbReference type="NCBI Taxonomy" id="39272"/>
    <lineage>
        <taxon>Eukaryota</taxon>
        <taxon>Metazoa</taxon>
        <taxon>Ecdysozoa</taxon>
        <taxon>Arthropoda</taxon>
        <taxon>Hexapoda</taxon>
        <taxon>Collembola</taxon>
        <taxon>Symphypleona</taxon>
        <taxon>Sminthuridae</taxon>
        <taxon>Allacma</taxon>
    </lineage>
</organism>
<keyword evidence="11 14" id="KW-0275">Fatty acid biosynthesis</keyword>
<dbReference type="GO" id="GO:0102158">
    <property type="term" value="F:very-long-chain (3R)-3-hydroxyacyl-CoA dehydratase activity"/>
    <property type="evidence" value="ECO:0007669"/>
    <property type="project" value="UniProtKB-EC"/>
</dbReference>
<comment type="function">
    <text evidence="14">Catalyzes the third of the four reactions of the long-chain fatty acids elongation cycle. This endoplasmic reticulum-bound enzymatic process, allows the addition of two carbons to the chain of long- and very long-chain fatty acids/VLCFAs per cycle. This enzyme catalyzes the dehydration of the 3-hydroxyacyl-CoA intermediate into trans-2,3-enoyl-CoA, within each cycle of fatty acid elongation. Thereby, it participates to the production of VLCFAs of different chain lengths that are involved in multiple biological processes as precursors of membrane lipids and lipid mediators.</text>
</comment>
<evidence type="ECO:0000256" key="1">
    <source>
        <dbReference type="ARBA" id="ARBA00004141"/>
    </source>
</evidence>
<comment type="catalytic activity">
    <reaction evidence="13 14">
        <text>a very-long-chain (3R)-3-hydroxyacyl-CoA = a very-long-chain (2E)-enoyl-CoA + H2O</text>
        <dbReference type="Rhea" id="RHEA:45812"/>
        <dbReference type="ChEBI" id="CHEBI:15377"/>
        <dbReference type="ChEBI" id="CHEBI:83728"/>
        <dbReference type="ChEBI" id="CHEBI:85440"/>
        <dbReference type="EC" id="4.2.1.134"/>
    </reaction>
</comment>
<comment type="caution">
    <text evidence="15">The sequence shown here is derived from an EMBL/GenBank/DDBJ whole genome shotgun (WGS) entry which is preliminary data.</text>
</comment>
<evidence type="ECO:0000256" key="13">
    <source>
        <dbReference type="ARBA" id="ARBA00036671"/>
    </source>
</evidence>
<evidence type="ECO:0000256" key="10">
    <source>
        <dbReference type="ARBA" id="ARBA00023136"/>
    </source>
</evidence>
<evidence type="ECO:0000256" key="12">
    <source>
        <dbReference type="ARBA" id="ARBA00023239"/>
    </source>
</evidence>
<dbReference type="OrthoDB" id="46988at2759"/>
<evidence type="ECO:0000256" key="9">
    <source>
        <dbReference type="ARBA" id="ARBA00023098"/>
    </source>
</evidence>
<keyword evidence="10 14" id="KW-0472">Membrane</keyword>
<dbReference type="AlphaFoldDB" id="A0A8J2LJK1"/>
<dbReference type="InterPro" id="IPR007482">
    <property type="entry name" value="Tyr_Pase-like_PTPLA"/>
</dbReference>
<dbReference type="GO" id="GO:0042761">
    <property type="term" value="P:very long-chain fatty acid biosynthetic process"/>
    <property type="evidence" value="ECO:0007669"/>
    <property type="project" value="TreeGrafter"/>
</dbReference>
<keyword evidence="5 14" id="KW-0444">Lipid biosynthesis</keyword>
<dbReference type="EMBL" id="CAJVCH010571627">
    <property type="protein sequence ID" value="CAG7838022.1"/>
    <property type="molecule type" value="Genomic_DNA"/>
</dbReference>
<evidence type="ECO:0000313" key="16">
    <source>
        <dbReference type="Proteomes" id="UP000708208"/>
    </source>
</evidence>
<dbReference type="GO" id="GO:0005789">
    <property type="term" value="C:endoplasmic reticulum membrane"/>
    <property type="evidence" value="ECO:0007669"/>
    <property type="project" value="UniProtKB-SubCell"/>
</dbReference>
<keyword evidence="9 14" id="KW-0443">Lipid metabolism</keyword>
<dbReference type="EC" id="4.2.1.134" evidence="4 14"/>
<evidence type="ECO:0000256" key="2">
    <source>
        <dbReference type="ARBA" id="ARBA00005194"/>
    </source>
</evidence>
<sequence>MAKILSPVVKTYLLLYNVVLALGWAYVGYLGLQKWSEPDKLWTQTEVSLKIFQTAAIMEIVHAILGFTPTNVATVAFQVLSRLGTVWGVLDLAPPARVSTGVPLLLICWVVTEVIRYSYYALNLLGSAGVIAWFRYSLFIILYPLGSTGEAKSTLHCHEI</sequence>
<comment type="caution">
    <text evidence="14">Lacks conserved residue(s) required for the propagation of feature annotation.</text>
</comment>
<protein>
    <recommendedName>
        <fullName evidence="4 14">Very-long-chain (3R)-3-hydroxyacyl-CoA dehydratase</fullName>
        <ecNumber evidence="4 14">4.2.1.134</ecNumber>
    </recommendedName>
</protein>
<gene>
    <name evidence="15" type="ORF">AFUS01_LOCUS47042</name>
</gene>
<dbReference type="Proteomes" id="UP000708208">
    <property type="component" value="Unassembled WGS sequence"/>
</dbReference>
<evidence type="ECO:0000313" key="15">
    <source>
        <dbReference type="EMBL" id="CAG7838022.1"/>
    </source>
</evidence>
<comment type="subcellular location">
    <subcellularLocation>
        <location evidence="14">Endoplasmic reticulum membrane</location>
        <topology evidence="14">Multi-pass membrane protein</topology>
    </subcellularLocation>
    <subcellularLocation>
        <location evidence="1">Membrane</location>
        <topology evidence="1">Multi-pass membrane protein</topology>
    </subcellularLocation>
</comment>
<dbReference type="GO" id="GO:0030148">
    <property type="term" value="P:sphingolipid biosynthetic process"/>
    <property type="evidence" value="ECO:0007669"/>
    <property type="project" value="TreeGrafter"/>
</dbReference>
<evidence type="ECO:0000256" key="14">
    <source>
        <dbReference type="RuleBase" id="RU363109"/>
    </source>
</evidence>
<evidence type="ECO:0000256" key="8">
    <source>
        <dbReference type="ARBA" id="ARBA00022989"/>
    </source>
</evidence>
<evidence type="ECO:0000256" key="7">
    <source>
        <dbReference type="ARBA" id="ARBA00022832"/>
    </source>
</evidence>
<name>A0A8J2LJK1_9HEXA</name>
<dbReference type="Pfam" id="PF04387">
    <property type="entry name" value="PTPLA"/>
    <property type="match status" value="1"/>
</dbReference>
<dbReference type="PANTHER" id="PTHR11035:SF3">
    <property type="entry name" value="VERY-LONG-CHAIN (3R)-3-HYDROXYACYL-COA DEHYDRATASE"/>
    <property type="match status" value="1"/>
</dbReference>
<dbReference type="UniPathway" id="UPA00094"/>
<reference evidence="15" key="1">
    <citation type="submission" date="2021-06" db="EMBL/GenBank/DDBJ databases">
        <authorList>
            <person name="Hodson N. C."/>
            <person name="Mongue J. A."/>
            <person name="Jaron S. K."/>
        </authorList>
    </citation>
    <scope>NUCLEOTIDE SEQUENCE</scope>
</reference>
<proteinExistence type="inferred from homology"/>
<evidence type="ECO:0000256" key="5">
    <source>
        <dbReference type="ARBA" id="ARBA00022516"/>
    </source>
</evidence>
<evidence type="ECO:0000256" key="11">
    <source>
        <dbReference type="ARBA" id="ARBA00023160"/>
    </source>
</evidence>
<comment type="pathway">
    <text evidence="2 14">Lipid metabolism; fatty acid biosynthesis.</text>
</comment>
<evidence type="ECO:0000256" key="3">
    <source>
        <dbReference type="ARBA" id="ARBA00007811"/>
    </source>
</evidence>